<evidence type="ECO:0000256" key="7">
    <source>
        <dbReference type="RuleBase" id="RU000382"/>
    </source>
</evidence>
<comment type="cofactor">
    <cofactor evidence="1 6 7">
        <name>pyridoxal 5'-phosphate</name>
        <dbReference type="ChEBI" id="CHEBI:597326"/>
    </cofactor>
</comment>
<keyword evidence="4 6" id="KW-0663">Pyridoxal phosphate</keyword>
<dbReference type="InterPro" id="IPR010977">
    <property type="entry name" value="Aromatic_deC"/>
</dbReference>
<evidence type="ECO:0000256" key="5">
    <source>
        <dbReference type="ARBA" id="ARBA00023239"/>
    </source>
</evidence>
<dbReference type="Gene3D" id="3.40.640.10">
    <property type="entry name" value="Type I PLP-dependent aspartate aminotransferase-like (Major domain)"/>
    <property type="match status" value="1"/>
</dbReference>
<dbReference type="Gene3D" id="3.90.1150.10">
    <property type="entry name" value="Aspartate Aminotransferase, domain 1"/>
    <property type="match status" value="1"/>
</dbReference>
<dbReference type="GO" id="GO:0019752">
    <property type="term" value="P:carboxylic acid metabolic process"/>
    <property type="evidence" value="ECO:0007669"/>
    <property type="project" value="InterPro"/>
</dbReference>
<dbReference type="GO" id="GO:0016831">
    <property type="term" value="F:carboxy-lyase activity"/>
    <property type="evidence" value="ECO:0007669"/>
    <property type="project" value="UniProtKB-KW"/>
</dbReference>
<dbReference type="GO" id="GO:0030170">
    <property type="term" value="F:pyridoxal phosphate binding"/>
    <property type="evidence" value="ECO:0007669"/>
    <property type="project" value="InterPro"/>
</dbReference>
<evidence type="ECO:0000313" key="9">
    <source>
        <dbReference type="Proteomes" id="UP000807716"/>
    </source>
</evidence>
<comment type="caution">
    <text evidence="8">The sequence shown here is derived from an EMBL/GenBank/DDBJ whole genome shotgun (WGS) entry which is preliminary data.</text>
</comment>
<dbReference type="InterPro" id="IPR015422">
    <property type="entry name" value="PyrdxlP-dep_Trfase_small"/>
</dbReference>
<dbReference type="SUPFAM" id="SSF53383">
    <property type="entry name" value="PLP-dependent transferases"/>
    <property type="match status" value="1"/>
</dbReference>
<evidence type="ECO:0008006" key="10">
    <source>
        <dbReference type="Google" id="ProtNLM"/>
    </source>
</evidence>
<accession>A0A9P6UB80</accession>
<evidence type="ECO:0000256" key="4">
    <source>
        <dbReference type="ARBA" id="ARBA00022898"/>
    </source>
</evidence>
<comment type="similarity">
    <text evidence="2 7">Belongs to the group II decarboxylase family.</text>
</comment>
<gene>
    <name evidence="8" type="ORF">DFQ27_008985</name>
</gene>
<keyword evidence="5 7" id="KW-0456">Lyase</keyword>
<dbReference type="PANTHER" id="PTHR11999:SF70">
    <property type="entry name" value="MIP05841P"/>
    <property type="match status" value="1"/>
</dbReference>
<dbReference type="InterPro" id="IPR015424">
    <property type="entry name" value="PyrdxlP-dep_Trfase"/>
</dbReference>
<feature type="modified residue" description="N6-(pyridoxal phosphate)lysine" evidence="6">
    <location>
        <position position="300"/>
    </location>
</feature>
<dbReference type="Proteomes" id="UP000807716">
    <property type="component" value="Unassembled WGS sequence"/>
</dbReference>
<keyword evidence="9" id="KW-1185">Reference proteome</keyword>
<dbReference type="EMBL" id="JAAAJB010000079">
    <property type="protein sequence ID" value="KAG0267204.1"/>
    <property type="molecule type" value="Genomic_DNA"/>
</dbReference>
<evidence type="ECO:0000256" key="3">
    <source>
        <dbReference type="ARBA" id="ARBA00022793"/>
    </source>
</evidence>
<name>A0A9P6UB80_9FUNG</name>
<dbReference type="OrthoDB" id="2161780at2759"/>
<evidence type="ECO:0000256" key="1">
    <source>
        <dbReference type="ARBA" id="ARBA00001933"/>
    </source>
</evidence>
<organism evidence="8 9">
    <name type="scientific">Actinomortierella ambigua</name>
    <dbReference type="NCBI Taxonomy" id="1343610"/>
    <lineage>
        <taxon>Eukaryota</taxon>
        <taxon>Fungi</taxon>
        <taxon>Fungi incertae sedis</taxon>
        <taxon>Mucoromycota</taxon>
        <taxon>Mortierellomycotina</taxon>
        <taxon>Mortierellomycetes</taxon>
        <taxon>Mortierellales</taxon>
        <taxon>Mortierellaceae</taxon>
        <taxon>Actinomortierella</taxon>
    </lineage>
</organism>
<dbReference type="InterPro" id="IPR002129">
    <property type="entry name" value="PyrdxlP-dep_de-COase"/>
</dbReference>
<sequence length="491" mass="53855">MSIDTTKDILGQILAQVAEHARDHHEACEQLPILPAKPVSASSMAALGLTGSGIGLEATFQELMSTLVPSLPNSVGPRYFSLVTGGVTPAALVADWLTTVYDQNSILATQNVYSGQTQIEHQACEMFVSLLDLPTTQFRAILTTGSTASNIEAVALGRQWLGATKFGIDYSQDGYDGQVVVLTNRAHATVYKAASMLGIGRKQVHEMMGHLEDEGVLESKLQELARQGKAVMVVLGFGEVNTGIFPRPGAVQRIAELCRQHGAFLHIDGAFGAFARCSPSYAELADGLELADSITVCGHKWLNVPYDCGFFIVRRDLERDLERVFSSSAAYLKPVPGVPTHPMNLSIENSQRMRALAVWATLRAYGRAGYQKIVEDNCRFAKTMHHWMKVERPDLWTVLEEECPLNIVVFQATSPPNKPAAEEEKELEAEARRQEAVVKALNDTGVAAFSGTVWKSRPAIRAAISNWRTNIGKDWEIVRKVLETVGEQFKF</sequence>
<evidence type="ECO:0000313" key="8">
    <source>
        <dbReference type="EMBL" id="KAG0267204.1"/>
    </source>
</evidence>
<dbReference type="PROSITE" id="PS00392">
    <property type="entry name" value="DDC_GAD_HDC_YDC"/>
    <property type="match status" value="1"/>
</dbReference>
<protein>
    <recommendedName>
        <fullName evidence="10">PLP-dependent transferase</fullName>
    </recommendedName>
</protein>
<dbReference type="AlphaFoldDB" id="A0A9P6UB80"/>
<evidence type="ECO:0000256" key="6">
    <source>
        <dbReference type="PIRSR" id="PIRSR602129-50"/>
    </source>
</evidence>
<keyword evidence="3" id="KW-0210">Decarboxylase</keyword>
<reference evidence="8" key="1">
    <citation type="journal article" date="2020" name="Fungal Divers.">
        <title>Resolving the Mortierellaceae phylogeny through synthesis of multi-gene phylogenetics and phylogenomics.</title>
        <authorList>
            <person name="Vandepol N."/>
            <person name="Liber J."/>
            <person name="Desiro A."/>
            <person name="Na H."/>
            <person name="Kennedy M."/>
            <person name="Barry K."/>
            <person name="Grigoriev I.V."/>
            <person name="Miller A.N."/>
            <person name="O'Donnell K."/>
            <person name="Stajich J.E."/>
            <person name="Bonito G."/>
        </authorList>
    </citation>
    <scope>NUCLEOTIDE SEQUENCE</scope>
    <source>
        <strain evidence="8">BC1065</strain>
    </source>
</reference>
<dbReference type="InterPro" id="IPR021115">
    <property type="entry name" value="Pyridoxal-P_BS"/>
</dbReference>
<proteinExistence type="inferred from homology"/>
<dbReference type="InterPro" id="IPR015421">
    <property type="entry name" value="PyrdxlP-dep_Trfase_major"/>
</dbReference>
<dbReference type="Pfam" id="PF00282">
    <property type="entry name" value="Pyridoxal_deC"/>
    <property type="match status" value="1"/>
</dbReference>
<evidence type="ECO:0000256" key="2">
    <source>
        <dbReference type="ARBA" id="ARBA00009533"/>
    </source>
</evidence>
<dbReference type="PANTHER" id="PTHR11999">
    <property type="entry name" value="GROUP II PYRIDOXAL-5-PHOSPHATE DECARBOXYLASE"/>
    <property type="match status" value="1"/>
</dbReference>